<dbReference type="Gene3D" id="3.30.540.10">
    <property type="entry name" value="Fructose-1,6-Bisphosphatase, subunit A, domain 1"/>
    <property type="match status" value="1"/>
</dbReference>
<dbReference type="EC" id="3.1.3.25" evidence="6"/>
<evidence type="ECO:0000313" key="7">
    <source>
        <dbReference type="EMBL" id="MCW9712385.1"/>
    </source>
</evidence>
<reference evidence="7 8" key="1">
    <citation type="submission" date="2021-11" db="EMBL/GenBank/DDBJ databases">
        <title>Aliifidinibius sp. nov., a new bacterium isolated from saline soil.</title>
        <authorList>
            <person name="Galisteo C."/>
            <person name="De La Haba R."/>
            <person name="Sanchez-Porro C."/>
            <person name="Ventosa A."/>
        </authorList>
    </citation>
    <scope>NUCLEOTIDE SEQUENCE [LARGE SCALE GENOMIC DNA]</scope>
    <source>
        <strain evidence="7 8">KACC 190600</strain>
    </source>
</reference>
<dbReference type="PANTHER" id="PTHR20854:SF4">
    <property type="entry name" value="INOSITOL-1-MONOPHOSPHATASE-RELATED"/>
    <property type="match status" value="1"/>
</dbReference>
<evidence type="ECO:0000256" key="5">
    <source>
        <dbReference type="ARBA" id="ARBA00022842"/>
    </source>
</evidence>
<dbReference type="InterPro" id="IPR000760">
    <property type="entry name" value="Inositol_monophosphatase-like"/>
</dbReference>
<gene>
    <name evidence="7" type="ORF">LQ318_05640</name>
</gene>
<proteinExistence type="inferred from homology"/>
<evidence type="ECO:0000256" key="2">
    <source>
        <dbReference type="ARBA" id="ARBA00001946"/>
    </source>
</evidence>
<sequence length="277" mass="30448">MSDYTIELNIARKAAGNAAKVIRDFRASNSFSIDLKGKNDLVTDADLEAEKQILSVINKEFPEDDIMAEESSGGQELPEGRIWLIDPIDGTTNFAHGFPVYCVSIALWENKEPKMGLVLEVASDEWFIAIKGQGAFLNGRPISVSSIENAHGSLIGTGFPYNDLSLMDNYLSFFRTLMHETHGVRRAGAAAYDLCCVASGRLDGFYEYSLNPWDVGAGALIIEEAGGRISDWQGGDNWLFGKRIIAGNSDIHSFLLDGIQSQFTEKELIGNVVESRR</sequence>
<evidence type="ECO:0000256" key="3">
    <source>
        <dbReference type="ARBA" id="ARBA00022723"/>
    </source>
</evidence>
<comment type="caution">
    <text evidence="7">The sequence shown here is derived from an EMBL/GenBank/DDBJ whole genome shotgun (WGS) entry which is preliminary data.</text>
</comment>
<comment type="catalytic activity">
    <reaction evidence="1 6">
        <text>a myo-inositol phosphate + H2O = myo-inositol + phosphate</text>
        <dbReference type="Rhea" id="RHEA:24056"/>
        <dbReference type="ChEBI" id="CHEBI:15377"/>
        <dbReference type="ChEBI" id="CHEBI:17268"/>
        <dbReference type="ChEBI" id="CHEBI:43474"/>
        <dbReference type="ChEBI" id="CHEBI:84139"/>
        <dbReference type="EC" id="3.1.3.25"/>
    </reaction>
</comment>
<keyword evidence="5 6" id="KW-0460">Magnesium</keyword>
<keyword evidence="8" id="KW-1185">Reference proteome</keyword>
<dbReference type="CDD" id="cd01639">
    <property type="entry name" value="IMPase"/>
    <property type="match status" value="1"/>
</dbReference>
<dbReference type="Proteomes" id="UP001207337">
    <property type="component" value="Unassembled WGS sequence"/>
</dbReference>
<name>A0ABT3PX09_9BACT</name>
<keyword evidence="4 6" id="KW-0378">Hydrolase</keyword>
<dbReference type="RefSeq" id="WP_265788311.1">
    <property type="nucleotide sequence ID" value="NZ_BAABRS010000001.1"/>
</dbReference>
<dbReference type="PANTHER" id="PTHR20854">
    <property type="entry name" value="INOSITOL MONOPHOSPHATASE"/>
    <property type="match status" value="1"/>
</dbReference>
<dbReference type="InterPro" id="IPR022337">
    <property type="entry name" value="Inositol_monophosphatase_SuhB"/>
</dbReference>
<dbReference type="InterPro" id="IPR033942">
    <property type="entry name" value="IMPase"/>
</dbReference>
<dbReference type="PROSITE" id="PS00629">
    <property type="entry name" value="IMP_1"/>
    <property type="match status" value="1"/>
</dbReference>
<comment type="cofactor">
    <cofactor evidence="2 6">
        <name>Mg(2+)</name>
        <dbReference type="ChEBI" id="CHEBI:18420"/>
    </cofactor>
</comment>
<evidence type="ECO:0000313" key="8">
    <source>
        <dbReference type="Proteomes" id="UP001207337"/>
    </source>
</evidence>
<dbReference type="InterPro" id="IPR020583">
    <property type="entry name" value="Inositol_monoP_metal-BS"/>
</dbReference>
<evidence type="ECO:0000256" key="4">
    <source>
        <dbReference type="ARBA" id="ARBA00022801"/>
    </source>
</evidence>
<accession>A0ABT3PX09</accession>
<organism evidence="7 8">
    <name type="scientific">Fodinibius salicampi</name>
    <dbReference type="NCBI Taxonomy" id="1920655"/>
    <lineage>
        <taxon>Bacteria</taxon>
        <taxon>Pseudomonadati</taxon>
        <taxon>Balneolota</taxon>
        <taxon>Balneolia</taxon>
        <taxon>Balneolales</taxon>
        <taxon>Balneolaceae</taxon>
        <taxon>Fodinibius</taxon>
    </lineage>
</organism>
<dbReference type="SUPFAM" id="SSF56655">
    <property type="entry name" value="Carbohydrate phosphatase"/>
    <property type="match status" value="1"/>
</dbReference>
<keyword evidence="3 6" id="KW-0479">Metal-binding</keyword>
<evidence type="ECO:0000256" key="6">
    <source>
        <dbReference type="RuleBase" id="RU364068"/>
    </source>
</evidence>
<dbReference type="Gene3D" id="3.40.190.80">
    <property type="match status" value="1"/>
</dbReference>
<dbReference type="EMBL" id="JAJNDC010000001">
    <property type="protein sequence ID" value="MCW9712385.1"/>
    <property type="molecule type" value="Genomic_DNA"/>
</dbReference>
<comment type="similarity">
    <text evidence="6">Belongs to the inositol monophosphatase superfamily.</text>
</comment>
<evidence type="ECO:0000256" key="1">
    <source>
        <dbReference type="ARBA" id="ARBA00001033"/>
    </source>
</evidence>
<dbReference type="PRINTS" id="PR01959">
    <property type="entry name" value="SBIMPHPHTASE"/>
</dbReference>
<dbReference type="PRINTS" id="PR00377">
    <property type="entry name" value="IMPHPHTASES"/>
</dbReference>
<dbReference type="Pfam" id="PF00459">
    <property type="entry name" value="Inositol_P"/>
    <property type="match status" value="1"/>
</dbReference>
<protein>
    <recommendedName>
        <fullName evidence="6">Inositol-1-monophosphatase</fullName>
        <ecNumber evidence="6">3.1.3.25</ecNumber>
    </recommendedName>
</protein>